<reference evidence="1" key="2">
    <citation type="submission" date="2019-01" db="UniProtKB">
        <authorList>
            <consortium name="EnsemblPlants"/>
        </authorList>
    </citation>
    <scope>IDENTIFICATION</scope>
    <source>
        <strain evidence="1">cv. Heinz 1706</strain>
    </source>
</reference>
<protein>
    <submittedName>
        <fullName evidence="1">Uncharacterized protein</fullName>
    </submittedName>
</protein>
<dbReference type="EnsemblPlants" id="Solyc02g084260.2.1">
    <property type="protein sequence ID" value="Solyc02g084260.2.1"/>
    <property type="gene ID" value="Solyc02g084260.2"/>
</dbReference>
<evidence type="ECO:0000313" key="2">
    <source>
        <dbReference type="Proteomes" id="UP000004994"/>
    </source>
</evidence>
<sequence length="160" mass="17544">MRSATYLDPEQELQTKFKLQDHLSAPVRTNMKIGGLTDAVVTSIIITTGICEEIPVESVDLTAYEYVERFHVLVSLSSLDEDQLVQDLHVHQVCGAIGIEICNGKVDGNGSSEVEPSFERSPEAAPSFIKDHLKLYALVGQLLDCTELGQALELPCEATR</sequence>
<dbReference type="STRING" id="4081.A0A3Q7F722"/>
<accession>A0A3Q7F722</accession>
<dbReference type="Proteomes" id="UP000004994">
    <property type="component" value="Chromosome 2"/>
</dbReference>
<keyword evidence="2" id="KW-1185">Reference proteome</keyword>
<name>A0A3Q7F722_SOLLC</name>
<dbReference type="Gramene" id="Solyc02g084260.2.1">
    <property type="protein sequence ID" value="Solyc02g084260.2.1"/>
    <property type="gene ID" value="Solyc02g084260.2"/>
</dbReference>
<dbReference type="AlphaFoldDB" id="A0A3Q7F722"/>
<proteinExistence type="predicted"/>
<dbReference type="InParanoid" id="A0A3Q7F722"/>
<organism evidence="1">
    <name type="scientific">Solanum lycopersicum</name>
    <name type="common">Tomato</name>
    <name type="synonym">Lycopersicon esculentum</name>
    <dbReference type="NCBI Taxonomy" id="4081"/>
    <lineage>
        <taxon>Eukaryota</taxon>
        <taxon>Viridiplantae</taxon>
        <taxon>Streptophyta</taxon>
        <taxon>Embryophyta</taxon>
        <taxon>Tracheophyta</taxon>
        <taxon>Spermatophyta</taxon>
        <taxon>Magnoliopsida</taxon>
        <taxon>eudicotyledons</taxon>
        <taxon>Gunneridae</taxon>
        <taxon>Pentapetalae</taxon>
        <taxon>asterids</taxon>
        <taxon>lamiids</taxon>
        <taxon>Solanales</taxon>
        <taxon>Solanaceae</taxon>
        <taxon>Solanoideae</taxon>
        <taxon>Solaneae</taxon>
        <taxon>Solanum</taxon>
        <taxon>Solanum subgen. Lycopersicon</taxon>
    </lineage>
</organism>
<evidence type="ECO:0000313" key="1">
    <source>
        <dbReference type="EnsemblPlants" id="Solyc02g084260.2.1"/>
    </source>
</evidence>
<reference evidence="1" key="1">
    <citation type="journal article" date="2012" name="Nature">
        <title>The tomato genome sequence provides insights into fleshy fruit evolution.</title>
        <authorList>
            <consortium name="Tomato Genome Consortium"/>
        </authorList>
    </citation>
    <scope>NUCLEOTIDE SEQUENCE [LARGE SCALE GENOMIC DNA]</scope>
    <source>
        <strain evidence="1">cv. Heinz 1706</strain>
    </source>
</reference>